<reference evidence="4" key="1">
    <citation type="journal article" date="2019" name="Int. J. Syst. Evol. Microbiol.">
        <title>The Global Catalogue of Microorganisms (GCM) 10K type strain sequencing project: providing services to taxonomists for standard genome sequencing and annotation.</title>
        <authorList>
            <consortium name="The Broad Institute Genomics Platform"/>
            <consortium name="The Broad Institute Genome Sequencing Center for Infectious Disease"/>
            <person name="Wu L."/>
            <person name="Ma J."/>
        </authorList>
    </citation>
    <scope>NUCLEOTIDE SEQUENCE [LARGE SCALE GENOMIC DNA]</scope>
    <source>
        <strain evidence="4">WLHS5</strain>
    </source>
</reference>
<sequence>MHQTDSRTDLGPVRFLAAFASLGAGLIHLAVTPDHWQAWTGYGVFFLSIALFQAIWATAAIWAPRPPLLALGLAANAATIALWGTTRLWGPPLGPEAWAPESVGVPDALTVALEAVAVLAVVWLLLPRAPAAISRGAHHLAVGATFAAVAAVTAPGVVAAFGHDHGSHGEHAGHEEHADHSGHREPGHHAPAAPPDPASVPPPPPGDGHAEHEHHGH</sequence>
<feature type="transmembrane region" description="Helical" evidence="2">
    <location>
        <begin position="109"/>
        <end position="126"/>
    </location>
</feature>
<organism evidence="3 4">
    <name type="scientific">Saccharopolyspora griseoalba</name>
    <dbReference type="NCBI Taxonomy" id="1431848"/>
    <lineage>
        <taxon>Bacteria</taxon>
        <taxon>Bacillati</taxon>
        <taxon>Actinomycetota</taxon>
        <taxon>Actinomycetes</taxon>
        <taxon>Pseudonocardiales</taxon>
        <taxon>Pseudonocardiaceae</taxon>
        <taxon>Saccharopolyspora</taxon>
    </lineage>
</organism>
<comment type="caution">
    <text evidence="3">The sequence shown here is derived from an EMBL/GenBank/DDBJ whole genome shotgun (WGS) entry which is preliminary data.</text>
</comment>
<feature type="region of interest" description="Disordered" evidence="1">
    <location>
        <begin position="161"/>
        <end position="217"/>
    </location>
</feature>
<dbReference type="Proteomes" id="UP001596504">
    <property type="component" value="Unassembled WGS sequence"/>
</dbReference>
<dbReference type="RefSeq" id="WP_380669262.1">
    <property type="nucleotide sequence ID" value="NZ_JBHTCJ010000007.1"/>
</dbReference>
<gene>
    <name evidence="3" type="ORF">ACFQRI_16030</name>
</gene>
<keyword evidence="4" id="KW-1185">Reference proteome</keyword>
<protein>
    <submittedName>
        <fullName evidence="3">Uncharacterized protein</fullName>
    </submittedName>
</protein>
<proteinExistence type="predicted"/>
<evidence type="ECO:0000313" key="3">
    <source>
        <dbReference type="EMBL" id="MFC7342913.1"/>
    </source>
</evidence>
<name>A0ABW2LNI3_9PSEU</name>
<feature type="transmembrane region" description="Helical" evidence="2">
    <location>
        <begin position="12"/>
        <end position="31"/>
    </location>
</feature>
<feature type="transmembrane region" description="Helical" evidence="2">
    <location>
        <begin position="69"/>
        <end position="89"/>
    </location>
</feature>
<keyword evidence="2" id="KW-0812">Transmembrane</keyword>
<accession>A0ABW2LNI3</accession>
<dbReference type="EMBL" id="JBHTCJ010000007">
    <property type="protein sequence ID" value="MFC7342913.1"/>
    <property type="molecule type" value="Genomic_DNA"/>
</dbReference>
<keyword evidence="2" id="KW-0472">Membrane</keyword>
<evidence type="ECO:0000256" key="2">
    <source>
        <dbReference type="SAM" id="Phobius"/>
    </source>
</evidence>
<evidence type="ECO:0000313" key="4">
    <source>
        <dbReference type="Proteomes" id="UP001596504"/>
    </source>
</evidence>
<feature type="compositionally biased region" description="Basic and acidic residues" evidence="1">
    <location>
        <begin position="162"/>
        <end position="188"/>
    </location>
</feature>
<feature type="compositionally biased region" description="Basic and acidic residues" evidence="1">
    <location>
        <begin position="208"/>
        <end position="217"/>
    </location>
</feature>
<feature type="transmembrane region" description="Helical" evidence="2">
    <location>
        <begin position="43"/>
        <end position="62"/>
    </location>
</feature>
<feature type="compositionally biased region" description="Pro residues" evidence="1">
    <location>
        <begin position="192"/>
        <end position="206"/>
    </location>
</feature>
<feature type="transmembrane region" description="Helical" evidence="2">
    <location>
        <begin position="138"/>
        <end position="161"/>
    </location>
</feature>
<keyword evidence="2" id="KW-1133">Transmembrane helix</keyword>
<evidence type="ECO:0000256" key="1">
    <source>
        <dbReference type="SAM" id="MobiDB-lite"/>
    </source>
</evidence>